<dbReference type="SMART" id="SM00066">
    <property type="entry name" value="GAL4"/>
    <property type="match status" value="1"/>
</dbReference>
<keyword evidence="9" id="KW-1185">Reference proteome</keyword>
<evidence type="ECO:0000259" key="7">
    <source>
        <dbReference type="PROSITE" id="PS50048"/>
    </source>
</evidence>
<dbReference type="GO" id="GO:0003677">
    <property type="term" value="F:DNA binding"/>
    <property type="evidence" value="ECO:0007669"/>
    <property type="project" value="UniProtKB-KW"/>
</dbReference>
<dbReference type="PANTHER" id="PTHR36206:SF12">
    <property type="entry name" value="ASPERCRYPTIN BIOSYNTHESIS CLUSTER-SPECIFIC TRANSCRIPTION REGULATOR ATNN-RELATED"/>
    <property type="match status" value="1"/>
</dbReference>
<dbReference type="Pfam" id="PF00172">
    <property type="entry name" value="Zn_clus"/>
    <property type="match status" value="1"/>
</dbReference>
<dbReference type="Proteomes" id="UP000664169">
    <property type="component" value="Unassembled WGS sequence"/>
</dbReference>
<dbReference type="PRINTS" id="PR00755">
    <property type="entry name" value="AFLATOXINBRP"/>
</dbReference>
<organism evidence="8 9">
    <name type="scientific">Gomphillus americanus</name>
    <dbReference type="NCBI Taxonomy" id="1940652"/>
    <lineage>
        <taxon>Eukaryota</taxon>
        <taxon>Fungi</taxon>
        <taxon>Dikarya</taxon>
        <taxon>Ascomycota</taxon>
        <taxon>Pezizomycotina</taxon>
        <taxon>Lecanoromycetes</taxon>
        <taxon>OSLEUM clade</taxon>
        <taxon>Ostropomycetidae</taxon>
        <taxon>Ostropales</taxon>
        <taxon>Graphidaceae</taxon>
        <taxon>Gomphilloideae</taxon>
        <taxon>Gomphillus</taxon>
    </lineage>
</organism>
<evidence type="ECO:0000256" key="2">
    <source>
        <dbReference type="ARBA" id="ARBA00022833"/>
    </source>
</evidence>
<dbReference type="PROSITE" id="PS50048">
    <property type="entry name" value="ZN2_CY6_FUNGAL_2"/>
    <property type="match status" value="1"/>
</dbReference>
<dbReference type="SUPFAM" id="SSF57701">
    <property type="entry name" value="Zn2/Cys6 DNA-binding domain"/>
    <property type="match status" value="1"/>
</dbReference>
<accession>A0A8H3G297</accession>
<proteinExistence type="predicted"/>
<evidence type="ECO:0000313" key="8">
    <source>
        <dbReference type="EMBL" id="CAF9931843.1"/>
    </source>
</evidence>
<keyword evidence="1" id="KW-0479">Metal-binding</keyword>
<evidence type="ECO:0000256" key="6">
    <source>
        <dbReference type="ARBA" id="ARBA00023242"/>
    </source>
</evidence>
<keyword evidence="6" id="KW-0539">Nucleus</keyword>
<dbReference type="EMBL" id="CAJPDQ010000041">
    <property type="protein sequence ID" value="CAF9931843.1"/>
    <property type="molecule type" value="Genomic_DNA"/>
</dbReference>
<dbReference type="OrthoDB" id="3172332at2759"/>
<sequence length="412" mass="46014">MGGKENIAGRKVKTGCITCRIRKVKCDEDKPCCRKCVSTGRTCDGYESPFRLFNSQVLRKGHVCGDKSVVDLQSARPGPDEIAFEDIELLNRSLSTKTIVAGVELDCNQEVRQVLHASLTDPSIRHAILSLKTLRNDLEALQNDLPFVVPQDPNYAFGTQQYGMALKGLVSNLSSSGTKGMRSALFCCQIFISIEQLRANYSAMAQHIIAGLKIMQEYRIRRLVTEPESEFEAESTKVDQLPSLDVFVIKLFAAPCKFEDPPAKGQEGEMTASTCPIEGHHELIGPRELSSLRPKMRAQLTKIATLMLEFLSKISKIETARNIALLLPEKIDLLDSLESWHVSLDIVQRRSPNPGFEPISFSFMRMFHSILKIVLLGALDSSTDLHDKLQMEHDRLQSIADLLGERVKSLRT</sequence>
<reference evidence="8" key="1">
    <citation type="submission" date="2021-03" db="EMBL/GenBank/DDBJ databases">
        <authorList>
            <person name="Tagirdzhanova G."/>
        </authorList>
    </citation>
    <scope>NUCLEOTIDE SEQUENCE</scope>
</reference>
<keyword evidence="5" id="KW-0804">Transcription</keyword>
<dbReference type="PROSITE" id="PS00463">
    <property type="entry name" value="ZN2_CY6_FUNGAL_1"/>
    <property type="match status" value="1"/>
</dbReference>
<evidence type="ECO:0000256" key="1">
    <source>
        <dbReference type="ARBA" id="ARBA00022723"/>
    </source>
</evidence>
<keyword evidence="3" id="KW-0805">Transcription regulation</keyword>
<dbReference type="InterPro" id="IPR036864">
    <property type="entry name" value="Zn2-C6_fun-type_DNA-bd_sf"/>
</dbReference>
<dbReference type="CDD" id="cd00067">
    <property type="entry name" value="GAL4"/>
    <property type="match status" value="1"/>
</dbReference>
<keyword evidence="4" id="KW-0238">DNA-binding</keyword>
<keyword evidence="2" id="KW-0862">Zinc</keyword>
<dbReference type="GO" id="GO:0008270">
    <property type="term" value="F:zinc ion binding"/>
    <property type="evidence" value="ECO:0007669"/>
    <property type="project" value="InterPro"/>
</dbReference>
<dbReference type="InterPro" id="IPR052360">
    <property type="entry name" value="Transcr_Regulatory_Proteins"/>
</dbReference>
<dbReference type="GO" id="GO:0000981">
    <property type="term" value="F:DNA-binding transcription factor activity, RNA polymerase II-specific"/>
    <property type="evidence" value="ECO:0007669"/>
    <property type="project" value="InterPro"/>
</dbReference>
<evidence type="ECO:0000256" key="5">
    <source>
        <dbReference type="ARBA" id="ARBA00023163"/>
    </source>
</evidence>
<gene>
    <name evidence="8" type="ORF">GOMPHAMPRED_006422</name>
</gene>
<evidence type="ECO:0000313" key="9">
    <source>
        <dbReference type="Proteomes" id="UP000664169"/>
    </source>
</evidence>
<dbReference type="Gene3D" id="4.10.240.10">
    <property type="entry name" value="Zn(2)-C6 fungal-type DNA-binding domain"/>
    <property type="match status" value="1"/>
</dbReference>
<comment type="caution">
    <text evidence="8">The sequence shown here is derived from an EMBL/GenBank/DDBJ whole genome shotgun (WGS) entry which is preliminary data.</text>
</comment>
<dbReference type="PANTHER" id="PTHR36206">
    <property type="entry name" value="ASPERCRYPTIN BIOSYNTHESIS CLUSTER-SPECIFIC TRANSCRIPTION REGULATOR ATNN-RELATED"/>
    <property type="match status" value="1"/>
</dbReference>
<evidence type="ECO:0000256" key="3">
    <source>
        <dbReference type="ARBA" id="ARBA00023015"/>
    </source>
</evidence>
<feature type="domain" description="Zn(2)-C6 fungal-type" evidence="7">
    <location>
        <begin position="15"/>
        <end position="43"/>
    </location>
</feature>
<evidence type="ECO:0000256" key="4">
    <source>
        <dbReference type="ARBA" id="ARBA00023125"/>
    </source>
</evidence>
<name>A0A8H3G297_9LECA</name>
<dbReference type="InterPro" id="IPR001138">
    <property type="entry name" value="Zn2Cys6_DnaBD"/>
</dbReference>
<dbReference type="AlphaFoldDB" id="A0A8H3G297"/>
<protein>
    <recommendedName>
        <fullName evidence="7">Zn(2)-C6 fungal-type domain-containing protein</fullName>
    </recommendedName>
</protein>